<sequence length="161" mass="17830">MHINLTLKSTPVILLTFLLLGCSEKKDPCEGMIGDIAPRYIELEIRDNLERDLLSPETPGHYDVDQIKDLNKGQVLIVPATANQEHPGKTMLIFSAANFVIGQKTIDSYIKLSDTVVDTAHTTISTTKAGACFIAMEIIAFKYNKQGFTSDVNKGYFVVHK</sequence>
<accession>A0ABP8GVH2</accession>
<keyword evidence="2" id="KW-1185">Reference proteome</keyword>
<name>A0ABP8GVH2_9SPHI</name>
<evidence type="ECO:0000313" key="2">
    <source>
        <dbReference type="Proteomes" id="UP001500582"/>
    </source>
</evidence>
<proteinExistence type="predicted"/>
<reference evidence="2" key="1">
    <citation type="journal article" date="2019" name="Int. J. Syst. Evol. Microbiol.">
        <title>The Global Catalogue of Microorganisms (GCM) 10K type strain sequencing project: providing services to taxonomists for standard genome sequencing and annotation.</title>
        <authorList>
            <consortium name="The Broad Institute Genomics Platform"/>
            <consortium name="The Broad Institute Genome Sequencing Center for Infectious Disease"/>
            <person name="Wu L."/>
            <person name="Ma J."/>
        </authorList>
    </citation>
    <scope>NUCLEOTIDE SEQUENCE [LARGE SCALE GENOMIC DNA]</scope>
    <source>
        <strain evidence="2">JCM 17705</strain>
    </source>
</reference>
<comment type="caution">
    <text evidence="1">The sequence shown here is derived from an EMBL/GenBank/DDBJ whole genome shotgun (WGS) entry which is preliminary data.</text>
</comment>
<dbReference type="RefSeq" id="WP_345212511.1">
    <property type="nucleotide sequence ID" value="NZ_BAABFT010000010.1"/>
</dbReference>
<evidence type="ECO:0000313" key="1">
    <source>
        <dbReference type="EMBL" id="GAA4330500.1"/>
    </source>
</evidence>
<dbReference type="Proteomes" id="UP001500582">
    <property type="component" value="Unassembled WGS sequence"/>
</dbReference>
<dbReference type="EMBL" id="BAABFT010000010">
    <property type="protein sequence ID" value="GAA4330500.1"/>
    <property type="molecule type" value="Genomic_DNA"/>
</dbReference>
<evidence type="ECO:0008006" key="3">
    <source>
        <dbReference type="Google" id="ProtNLM"/>
    </source>
</evidence>
<protein>
    <recommendedName>
        <fullName evidence="3">Lipoprotein</fullName>
    </recommendedName>
</protein>
<organism evidence="1 2">
    <name type="scientific">Mucilaginibacter gynuensis</name>
    <dbReference type="NCBI Taxonomy" id="1302236"/>
    <lineage>
        <taxon>Bacteria</taxon>
        <taxon>Pseudomonadati</taxon>
        <taxon>Bacteroidota</taxon>
        <taxon>Sphingobacteriia</taxon>
        <taxon>Sphingobacteriales</taxon>
        <taxon>Sphingobacteriaceae</taxon>
        <taxon>Mucilaginibacter</taxon>
    </lineage>
</organism>
<gene>
    <name evidence="1" type="ORF">GCM10023149_35720</name>
</gene>